<dbReference type="EMBL" id="HBFG01000140">
    <property type="protein sequence ID" value="CAD8728129.1"/>
    <property type="molecule type" value="Transcribed_RNA"/>
</dbReference>
<dbReference type="GO" id="GO:0005886">
    <property type="term" value="C:plasma membrane"/>
    <property type="evidence" value="ECO:0007669"/>
    <property type="project" value="UniProtKB-SubCell"/>
</dbReference>
<sequence length="362" mass="39238">MNSQTASRLFTKGLMRLQSTSMQYHRNKGVRCFCQNQTRLFSGTTPLFQPKQQPSTPPSKSAMASLRELYDRHKSALSSTGGRDDASLARYPNLKTPGGMLRGADYAGTLTFALTGTITAAQSGLDVFGSVIVGIITSVGGGTIRDAIFLNRKPFWTEETEYIWMGIITGLVTFFVWPQSVLEWQRTKQQKELENQIERRQSKNRPASSQTTAEAKITKAKAKANLSKHYDTVDGILDTLDAIGLSAFAIIGAQNGIRASMPLLVSAICGMATATFGGLIRDVICGRPVRIVHSNAEVYAPPALAGATVYLASITAGGSPAVRIGAAFLVCMGTRFWAVVNNVKLHTWDIDQDGVTIRNPNE</sequence>
<dbReference type="AlphaFoldDB" id="A0A7S0XJP0"/>
<evidence type="ECO:0000256" key="7">
    <source>
        <dbReference type="SAM" id="Phobius"/>
    </source>
</evidence>
<reference evidence="9" key="1">
    <citation type="submission" date="2021-01" db="EMBL/GenBank/DDBJ databases">
        <authorList>
            <person name="Corre E."/>
            <person name="Pelletier E."/>
            <person name="Niang G."/>
            <person name="Scheremetjew M."/>
            <person name="Finn R."/>
            <person name="Kale V."/>
            <person name="Holt S."/>
            <person name="Cochrane G."/>
            <person name="Meng A."/>
            <person name="Brown T."/>
            <person name="Cohen L."/>
        </authorList>
    </citation>
    <scope>NUCLEOTIDE SEQUENCE</scope>
    <source>
        <strain evidence="9">B596</strain>
    </source>
</reference>
<evidence type="ECO:0000256" key="3">
    <source>
        <dbReference type="ARBA" id="ARBA00022692"/>
    </source>
</evidence>
<feature type="compositionally biased region" description="Low complexity" evidence="6">
    <location>
        <begin position="49"/>
        <end position="61"/>
    </location>
</feature>
<keyword evidence="4 7" id="KW-1133">Transmembrane helix</keyword>
<keyword evidence="5 7" id="KW-0472">Membrane</keyword>
<evidence type="ECO:0000256" key="6">
    <source>
        <dbReference type="SAM" id="MobiDB-lite"/>
    </source>
</evidence>
<evidence type="ECO:0000256" key="4">
    <source>
        <dbReference type="ARBA" id="ARBA00022989"/>
    </source>
</evidence>
<accession>A0A7S0XJP0</accession>
<evidence type="ECO:0000256" key="5">
    <source>
        <dbReference type="ARBA" id="ARBA00023136"/>
    </source>
</evidence>
<keyword evidence="2" id="KW-1003">Cell membrane</keyword>
<dbReference type="PANTHER" id="PTHR30506:SF3">
    <property type="entry name" value="UPF0126 INNER MEMBRANE PROTEIN YADS-RELATED"/>
    <property type="match status" value="1"/>
</dbReference>
<feature type="region of interest" description="Disordered" evidence="6">
    <location>
        <begin position="193"/>
        <end position="214"/>
    </location>
</feature>
<keyword evidence="3 7" id="KW-0812">Transmembrane</keyword>
<organism evidence="9">
    <name type="scientific">Pseudo-nitzschia delicatissima</name>
    <dbReference type="NCBI Taxonomy" id="44447"/>
    <lineage>
        <taxon>Eukaryota</taxon>
        <taxon>Sar</taxon>
        <taxon>Stramenopiles</taxon>
        <taxon>Ochrophyta</taxon>
        <taxon>Bacillariophyta</taxon>
        <taxon>Bacillariophyceae</taxon>
        <taxon>Bacillariophycidae</taxon>
        <taxon>Bacillariales</taxon>
        <taxon>Bacillariaceae</taxon>
        <taxon>Pseudo-nitzschia</taxon>
    </lineage>
</organism>
<proteinExistence type="predicted"/>
<feature type="domain" description="Glycine transporter" evidence="8">
    <location>
        <begin position="239"/>
        <end position="312"/>
    </location>
</feature>
<feature type="region of interest" description="Disordered" evidence="6">
    <location>
        <begin position="44"/>
        <end position="63"/>
    </location>
</feature>
<evidence type="ECO:0000256" key="1">
    <source>
        <dbReference type="ARBA" id="ARBA00004651"/>
    </source>
</evidence>
<gene>
    <name evidence="9" type="ORF">PDEL0327_LOCUS93</name>
</gene>
<dbReference type="InterPro" id="IPR005115">
    <property type="entry name" value="Gly_transporter"/>
</dbReference>
<name>A0A7S0XJP0_9STRA</name>
<comment type="subcellular location">
    <subcellularLocation>
        <location evidence="1">Cell membrane</location>
        <topology evidence="1">Multi-pass membrane protein</topology>
    </subcellularLocation>
</comment>
<feature type="domain" description="Glycine transporter" evidence="8">
    <location>
        <begin position="104"/>
        <end position="177"/>
    </location>
</feature>
<dbReference type="Pfam" id="PF03458">
    <property type="entry name" value="Gly_transporter"/>
    <property type="match status" value="2"/>
</dbReference>
<dbReference type="PANTHER" id="PTHR30506">
    <property type="entry name" value="INNER MEMBRANE PROTEIN"/>
    <property type="match status" value="1"/>
</dbReference>
<feature type="transmembrane region" description="Helical" evidence="7">
    <location>
        <begin position="162"/>
        <end position="182"/>
    </location>
</feature>
<evidence type="ECO:0000259" key="8">
    <source>
        <dbReference type="Pfam" id="PF03458"/>
    </source>
</evidence>
<evidence type="ECO:0000313" key="9">
    <source>
        <dbReference type="EMBL" id="CAD8728129.1"/>
    </source>
</evidence>
<protein>
    <recommendedName>
        <fullName evidence="8">Glycine transporter domain-containing protein</fullName>
    </recommendedName>
</protein>
<evidence type="ECO:0000256" key="2">
    <source>
        <dbReference type="ARBA" id="ARBA00022475"/>
    </source>
</evidence>